<protein>
    <submittedName>
        <fullName evidence="2">DUF2690 domain-containing protein</fullName>
    </submittedName>
</protein>
<dbReference type="Proteomes" id="UP001237105">
    <property type="component" value="Unassembled WGS sequence"/>
</dbReference>
<accession>A0ABT6T1K6</accession>
<dbReference type="InterPro" id="IPR021224">
    <property type="entry name" value="DUF2690"/>
</dbReference>
<evidence type="ECO:0000256" key="1">
    <source>
        <dbReference type="SAM" id="Phobius"/>
    </source>
</evidence>
<keyword evidence="1" id="KW-0472">Membrane</keyword>
<keyword evidence="1" id="KW-1133">Transmembrane helix</keyword>
<keyword evidence="1" id="KW-0812">Transmembrane</keyword>
<dbReference type="EMBL" id="JASCIS010000028">
    <property type="protein sequence ID" value="MDI3421744.1"/>
    <property type="molecule type" value="Genomic_DNA"/>
</dbReference>
<comment type="caution">
    <text evidence="2">The sequence shown here is derived from an EMBL/GenBank/DDBJ whole genome shotgun (WGS) entry which is preliminary data.</text>
</comment>
<sequence length="186" mass="20028">MANPFSVERLRNLGSSLRTSAAPRLRSAWEWIRASARNAVITALAVALVGGVVPVLLTHLLTPTEPECPGAGCDGKSPQTHGCAADAVTFEPQQDNPVRLHLRYSKHCGVVWARVLQAKAGDAVTQRVDGGSAQSAVVEYGQDRFTDMSVVEESFSVNACAVPSTQESRTWDKYCIKATDKSAWSE</sequence>
<gene>
    <name evidence="2" type="ORF">QIT00_24860</name>
</gene>
<name>A0ABT6T1K6_9ACTN</name>
<dbReference type="Pfam" id="PF10901">
    <property type="entry name" value="DUF2690"/>
    <property type="match status" value="1"/>
</dbReference>
<dbReference type="RefSeq" id="WP_282537611.1">
    <property type="nucleotide sequence ID" value="NZ_JASCIS010000028.1"/>
</dbReference>
<organism evidence="2 3">
    <name type="scientific">Streptomyces luteolus</name>
    <dbReference type="NCBI Taxonomy" id="3043615"/>
    <lineage>
        <taxon>Bacteria</taxon>
        <taxon>Bacillati</taxon>
        <taxon>Actinomycetota</taxon>
        <taxon>Actinomycetes</taxon>
        <taxon>Kitasatosporales</taxon>
        <taxon>Streptomycetaceae</taxon>
        <taxon>Streptomyces</taxon>
    </lineage>
</organism>
<keyword evidence="3" id="KW-1185">Reference proteome</keyword>
<evidence type="ECO:0000313" key="2">
    <source>
        <dbReference type="EMBL" id="MDI3421744.1"/>
    </source>
</evidence>
<proteinExistence type="predicted"/>
<reference evidence="2 3" key="1">
    <citation type="submission" date="2023-05" db="EMBL/GenBank/DDBJ databases">
        <title>Draft genome sequence of Streptomyces sp. B-S-A12 isolated from a cave soil in Thailand.</title>
        <authorList>
            <person name="Chamroensaksri N."/>
            <person name="Muangham S."/>
        </authorList>
    </citation>
    <scope>NUCLEOTIDE SEQUENCE [LARGE SCALE GENOMIC DNA]</scope>
    <source>
        <strain evidence="2 3">B-S-A12</strain>
    </source>
</reference>
<evidence type="ECO:0000313" key="3">
    <source>
        <dbReference type="Proteomes" id="UP001237105"/>
    </source>
</evidence>
<feature type="transmembrane region" description="Helical" evidence="1">
    <location>
        <begin position="39"/>
        <end position="61"/>
    </location>
</feature>